<dbReference type="AlphaFoldDB" id="A0A147BKQ7"/>
<accession>A0A147BKQ7</accession>
<dbReference type="EMBL" id="GEGO01004036">
    <property type="protein sequence ID" value="JAR91368.1"/>
    <property type="molecule type" value="Transcribed_RNA"/>
</dbReference>
<evidence type="ECO:0000256" key="1">
    <source>
        <dbReference type="SAM" id="Phobius"/>
    </source>
</evidence>
<organism evidence="2">
    <name type="scientific">Ixodes ricinus</name>
    <name type="common">Common tick</name>
    <name type="synonym">Acarus ricinus</name>
    <dbReference type="NCBI Taxonomy" id="34613"/>
    <lineage>
        <taxon>Eukaryota</taxon>
        <taxon>Metazoa</taxon>
        <taxon>Ecdysozoa</taxon>
        <taxon>Arthropoda</taxon>
        <taxon>Chelicerata</taxon>
        <taxon>Arachnida</taxon>
        <taxon>Acari</taxon>
        <taxon>Parasitiformes</taxon>
        <taxon>Ixodida</taxon>
        <taxon>Ixodoidea</taxon>
        <taxon>Ixodidae</taxon>
        <taxon>Ixodinae</taxon>
        <taxon>Ixodes</taxon>
    </lineage>
</organism>
<reference evidence="2" key="1">
    <citation type="journal article" date="2018" name="PLoS Negl. Trop. Dis.">
        <title>Sialome diversity of ticks revealed by RNAseq of single tick salivary glands.</title>
        <authorList>
            <person name="Perner J."/>
            <person name="Kropackova S."/>
            <person name="Kopacek P."/>
            <person name="Ribeiro J.M."/>
        </authorList>
    </citation>
    <scope>NUCLEOTIDE SEQUENCE</scope>
    <source>
        <strain evidence="2">Siblings of single egg batch collected in Ceske Budejovice</strain>
        <tissue evidence="2">Salivary glands</tissue>
    </source>
</reference>
<sequence length="72" mass="8881">FLLRLFIYSVCQHAFEHAFVVSLFIFYCCQYDLCRSNNLYSRILVLRLRCVFAHLLFLLCCYTFFFVYFLRH</sequence>
<feature type="transmembrane region" description="Helical" evidence="1">
    <location>
        <begin position="50"/>
        <end position="70"/>
    </location>
</feature>
<keyword evidence="1" id="KW-0472">Membrane</keyword>
<feature type="non-terminal residue" evidence="2">
    <location>
        <position position="1"/>
    </location>
</feature>
<keyword evidence="1" id="KW-0812">Transmembrane</keyword>
<proteinExistence type="predicted"/>
<protein>
    <submittedName>
        <fullName evidence="2">Uncharacterized protein</fullName>
    </submittedName>
</protein>
<name>A0A147BKQ7_IXORI</name>
<keyword evidence="1" id="KW-1133">Transmembrane helix</keyword>
<evidence type="ECO:0000313" key="2">
    <source>
        <dbReference type="EMBL" id="JAR91368.1"/>
    </source>
</evidence>
<feature type="transmembrane region" description="Helical" evidence="1">
    <location>
        <begin position="6"/>
        <end position="29"/>
    </location>
</feature>